<protein>
    <submittedName>
        <fullName evidence="2">Uncharacterized protein</fullName>
    </submittedName>
</protein>
<keyword evidence="1" id="KW-0812">Transmembrane</keyword>
<keyword evidence="1" id="KW-0472">Membrane</keyword>
<keyword evidence="3" id="KW-1185">Reference proteome</keyword>
<gene>
    <name evidence="2" type="ORF">Plec18167_008666</name>
</gene>
<evidence type="ECO:0000313" key="3">
    <source>
        <dbReference type="Proteomes" id="UP001583193"/>
    </source>
</evidence>
<sequence>MSMAVQTGDVGAYFIYRDDDKPKYRRGNTNLVIINIVVIFTFLGAKAYYVYQNRRRDRIWNAMSKEERNAYVKNTEIQGSKRLDFRFAH</sequence>
<reference evidence="2 3" key="1">
    <citation type="journal article" date="2024" name="IMA Fungus">
        <title>IMA Genome - F19 : A genome assembly and annotation guide to empower mycologists, including annotated draft genome sequences of Ceratocystis pirilliformis, Diaporthe australafricana, Fusarium ophioides, Paecilomyces lecythidis, and Sporothrix stenoceras.</title>
        <authorList>
            <person name="Aylward J."/>
            <person name="Wilson A.M."/>
            <person name="Visagie C.M."/>
            <person name="Spraker J."/>
            <person name="Barnes I."/>
            <person name="Buitendag C."/>
            <person name="Ceriani C."/>
            <person name="Del Mar Angel L."/>
            <person name="du Plessis D."/>
            <person name="Fuchs T."/>
            <person name="Gasser K."/>
            <person name="Kramer D."/>
            <person name="Li W."/>
            <person name="Munsamy K."/>
            <person name="Piso A."/>
            <person name="Price J.L."/>
            <person name="Sonnekus B."/>
            <person name="Thomas C."/>
            <person name="van der Nest A."/>
            <person name="van Dijk A."/>
            <person name="van Heerden A."/>
            <person name="van Vuuren N."/>
            <person name="Yilmaz N."/>
            <person name="Duong T.A."/>
            <person name="van der Merwe N.A."/>
            <person name="Wingfield M.J."/>
            <person name="Wingfield B.D."/>
        </authorList>
    </citation>
    <scope>NUCLEOTIDE SEQUENCE [LARGE SCALE GENOMIC DNA]</scope>
    <source>
        <strain evidence="2 3">CMW 18167</strain>
    </source>
</reference>
<dbReference type="EMBL" id="JAVDPF010000044">
    <property type="protein sequence ID" value="KAL1867394.1"/>
    <property type="molecule type" value="Genomic_DNA"/>
</dbReference>
<proteinExistence type="predicted"/>
<organism evidence="2 3">
    <name type="scientific">Paecilomyces lecythidis</name>
    <dbReference type="NCBI Taxonomy" id="3004212"/>
    <lineage>
        <taxon>Eukaryota</taxon>
        <taxon>Fungi</taxon>
        <taxon>Dikarya</taxon>
        <taxon>Ascomycota</taxon>
        <taxon>Pezizomycotina</taxon>
        <taxon>Eurotiomycetes</taxon>
        <taxon>Eurotiomycetidae</taxon>
        <taxon>Eurotiales</taxon>
        <taxon>Thermoascaceae</taxon>
        <taxon>Paecilomyces</taxon>
    </lineage>
</organism>
<dbReference type="Proteomes" id="UP001583193">
    <property type="component" value="Unassembled WGS sequence"/>
</dbReference>
<keyword evidence="1" id="KW-1133">Transmembrane helix</keyword>
<feature type="transmembrane region" description="Helical" evidence="1">
    <location>
        <begin position="31"/>
        <end position="51"/>
    </location>
</feature>
<comment type="caution">
    <text evidence="2">The sequence shown here is derived from an EMBL/GenBank/DDBJ whole genome shotgun (WGS) entry which is preliminary data.</text>
</comment>
<name>A0ABR3WVN5_9EURO</name>
<evidence type="ECO:0000256" key="1">
    <source>
        <dbReference type="SAM" id="Phobius"/>
    </source>
</evidence>
<evidence type="ECO:0000313" key="2">
    <source>
        <dbReference type="EMBL" id="KAL1867394.1"/>
    </source>
</evidence>
<accession>A0ABR3WVN5</accession>